<dbReference type="GO" id="GO:0051539">
    <property type="term" value="F:4 iron, 4 sulfur cluster binding"/>
    <property type="evidence" value="ECO:0007669"/>
    <property type="project" value="UniProtKB-KW"/>
</dbReference>
<evidence type="ECO:0000256" key="3">
    <source>
        <dbReference type="ARBA" id="ARBA00022691"/>
    </source>
</evidence>
<keyword evidence="4" id="KW-0479">Metal-binding</keyword>
<dbReference type="Pfam" id="PF04055">
    <property type="entry name" value="Radical_SAM"/>
    <property type="match status" value="1"/>
</dbReference>
<sequence length="239" mass="27221">MKVMKKGFNYSQDGPGNRLIYHLQGCNMRCPWCSNPEGMDPRGCMLVKDQELPEGVCPKGAVRNGTLNRALCRECRERECTTIHRNQSISFSYKQRDVSSLISEAVHSKALFFDGGGVTVTGGEATLQFEELKELLFGLKREGIHTALETNGTHKRLLELLPALDVLIIDLKHIDDRIHKAYTGLSNGEILKNIREASRQAKELWVRTPLIHGFNDDPRWIPEFLRFYDTCSSERMKLE</sequence>
<evidence type="ECO:0000259" key="7">
    <source>
        <dbReference type="PROSITE" id="PS51918"/>
    </source>
</evidence>
<gene>
    <name evidence="8" type="ORF">IAB26_12125</name>
</gene>
<dbReference type="PANTHER" id="PTHR30352:SF4">
    <property type="entry name" value="PYRUVATE FORMATE-LYASE 2-ACTIVATING ENZYME"/>
    <property type="match status" value="1"/>
</dbReference>
<comment type="cofactor">
    <cofactor evidence="1">
        <name>[4Fe-4S] cluster</name>
        <dbReference type="ChEBI" id="CHEBI:49883"/>
    </cofactor>
</comment>
<dbReference type="Gene3D" id="3.20.20.70">
    <property type="entry name" value="Aldolase class I"/>
    <property type="match status" value="1"/>
</dbReference>
<dbReference type="SFLD" id="SFLDS00029">
    <property type="entry name" value="Radical_SAM"/>
    <property type="match status" value="1"/>
</dbReference>
<evidence type="ECO:0000313" key="8">
    <source>
        <dbReference type="EMBL" id="HIQ97297.1"/>
    </source>
</evidence>
<organism evidence="8 9">
    <name type="scientific">Candidatus Limivivens merdigallinarum</name>
    <dbReference type="NCBI Taxonomy" id="2840859"/>
    <lineage>
        <taxon>Bacteria</taxon>
        <taxon>Bacillati</taxon>
        <taxon>Bacillota</taxon>
        <taxon>Clostridia</taxon>
        <taxon>Lachnospirales</taxon>
        <taxon>Lachnospiraceae</taxon>
        <taxon>Lachnospiraceae incertae sedis</taxon>
        <taxon>Candidatus Limivivens</taxon>
    </lineage>
</organism>
<dbReference type="AlphaFoldDB" id="A0A9D1D1P2"/>
<reference evidence="8" key="1">
    <citation type="submission" date="2020-10" db="EMBL/GenBank/DDBJ databases">
        <authorList>
            <person name="Gilroy R."/>
        </authorList>
    </citation>
    <scope>NUCLEOTIDE SEQUENCE</scope>
    <source>
        <strain evidence="8">ChiSjej3B21-11622</strain>
    </source>
</reference>
<name>A0A9D1D1P2_9FIRM</name>
<evidence type="ECO:0000256" key="5">
    <source>
        <dbReference type="ARBA" id="ARBA00023004"/>
    </source>
</evidence>
<dbReference type="InterPro" id="IPR034457">
    <property type="entry name" value="Organic_radical-activating"/>
</dbReference>
<keyword evidence="3" id="KW-0949">S-adenosyl-L-methionine</keyword>
<feature type="domain" description="Radical SAM core" evidence="7">
    <location>
        <begin position="12"/>
        <end position="239"/>
    </location>
</feature>
<dbReference type="InterPro" id="IPR013785">
    <property type="entry name" value="Aldolase_TIM"/>
</dbReference>
<protein>
    <submittedName>
        <fullName evidence="8">Radical SAM protein</fullName>
    </submittedName>
</protein>
<proteinExistence type="predicted"/>
<dbReference type="GO" id="GO:0003824">
    <property type="term" value="F:catalytic activity"/>
    <property type="evidence" value="ECO:0007669"/>
    <property type="project" value="InterPro"/>
</dbReference>
<comment type="caution">
    <text evidence="8">The sequence shown here is derived from an EMBL/GenBank/DDBJ whole genome shotgun (WGS) entry which is preliminary data.</text>
</comment>
<dbReference type="PROSITE" id="PS51918">
    <property type="entry name" value="RADICAL_SAM"/>
    <property type="match status" value="1"/>
</dbReference>
<evidence type="ECO:0000313" key="9">
    <source>
        <dbReference type="Proteomes" id="UP000886886"/>
    </source>
</evidence>
<accession>A0A9D1D1P2</accession>
<evidence type="ECO:0000256" key="1">
    <source>
        <dbReference type="ARBA" id="ARBA00001966"/>
    </source>
</evidence>
<dbReference type="Proteomes" id="UP000886886">
    <property type="component" value="Unassembled WGS sequence"/>
</dbReference>
<keyword evidence="6" id="KW-0411">Iron-sulfur</keyword>
<dbReference type="SFLD" id="SFLDG01066">
    <property type="entry name" value="organic_radical-activating_enz"/>
    <property type="match status" value="1"/>
</dbReference>
<dbReference type="InterPro" id="IPR007197">
    <property type="entry name" value="rSAM"/>
</dbReference>
<dbReference type="SUPFAM" id="SSF102114">
    <property type="entry name" value="Radical SAM enzymes"/>
    <property type="match status" value="1"/>
</dbReference>
<feature type="non-terminal residue" evidence="8">
    <location>
        <position position="239"/>
    </location>
</feature>
<keyword evidence="5" id="KW-0408">Iron</keyword>
<keyword evidence="2" id="KW-0004">4Fe-4S</keyword>
<reference evidence="8" key="2">
    <citation type="journal article" date="2021" name="PeerJ">
        <title>Extensive microbial diversity within the chicken gut microbiome revealed by metagenomics and culture.</title>
        <authorList>
            <person name="Gilroy R."/>
            <person name="Ravi A."/>
            <person name="Getino M."/>
            <person name="Pursley I."/>
            <person name="Horton D.L."/>
            <person name="Alikhan N.F."/>
            <person name="Baker D."/>
            <person name="Gharbi K."/>
            <person name="Hall N."/>
            <person name="Watson M."/>
            <person name="Adriaenssens E.M."/>
            <person name="Foster-Nyarko E."/>
            <person name="Jarju S."/>
            <person name="Secka A."/>
            <person name="Antonio M."/>
            <person name="Oren A."/>
            <person name="Chaudhuri R.R."/>
            <person name="La Ragione R."/>
            <person name="Hildebrand F."/>
            <person name="Pallen M.J."/>
        </authorList>
    </citation>
    <scope>NUCLEOTIDE SEQUENCE</scope>
    <source>
        <strain evidence="8">ChiSjej3B21-11622</strain>
    </source>
</reference>
<evidence type="ECO:0000256" key="2">
    <source>
        <dbReference type="ARBA" id="ARBA00022485"/>
    </source>
</evidence>
<dbReference type="EMBL" id="DVFT01000178">
    <property type="protein sequence ID" value="HIQ97297.1"/>
    <property type="molecule type" value="Genomic_DNA"/>
</dbReference>
<evidence type="ECO:0000256" key="6">
    <source>
        <dbReference type="ARBA" id="ARBA00023014"/>
    </source>
</evidence>
<dbReference type="GO" id="GO:0046872">
    <property type="term" value="F:metal ion binding"/>
    <property type="evidence" value="ECO:0007669"/>
    <property type="project" value="UniProtKB-KW"/>
</dbReference>
<dbReference type="PANTHER" id="PTHR30352">
    <property type="entry name" value="PYRUVATE FORMATE-LYASE-ACTIVATING ENZYME"/>
    <property type="match status" value="1"/>
</dbReference>
<evidence type="ECO:0000256" key="4">
    <source>
        <dbReference type="ARBA" id="ARBA00022723"/>
    </source>
</evidence>
<dbReference type="InterPro" id="IPR058240">
    <property type="entry name" value="rSAM_sf"/>
</dbReference>